<dbReference type="Proteomes" id="UP000541444">
    <property type="component" value="Unassembled WGS sequence"/>
</dbReference>
<feature type="compositionally biased region" description="Basic and acidic residues" evidence="1">
    <location>
        <begin position="288"/>
        <end position="299"/>
    </location>
</feature>
<dbReference type="InterPro" id="IPR027951">
    <property type="entry name" value="Nepro_N"/>
</dbReference>
<reference evidence="3 4" key="1">
    <citation type="journal article" date="2020" name="IScience">
        <title>Genome Sequencing of the Endangered Kingdonia uniflora (Circaeasteraceae, Ranunculales) Reveals Potential Mechanisms of Evolutionary Specialization.</title>
        <authorList>
            <person name="Sun Y."/>
            <person name="Deng T."/>
            <person name="Zhang A."/>
            <person name="Moore M.J."/>
            <person name="Landis J.B."/>
            <person name="Lin N."/>
            <person name="Zhang H."/>
            <person name="Zhang X."/>
            <person name="Huang J."/>
            <person name="Zhang X."/>
            <person name="Sun H."/>
            <person name="Wang H."/>
        </authorList>
    </citation>
    <scope>NUCLEOTIDE SEQUENCE [LARGE SCALE GENOMIC DNA]</scope>
    <source>
        <strain evidence="3">TB1705</strain>
        <tissue evidence="3">Leaf</tissue>
    </source>
</reference>
<dbReference type="PANTHER" id="PTHR34786">
    <property type="entry name" value="OS09G0504900 PROTEIN"/>
    <property type="match status" value="1"/>
</dbReference>
<sequence>MGSESINFEERLNSLLSQLQTESGILSRIVYKGKNQHRRSIYFQYLLKVRRDVRLLQSARLDEILKSIFQVVNGKPKQIVHFLESLKKRRNNKEKYNLMERLLGVARLLSQMVDPMVKTAIEISSLLARSFFMGFSVTILALIARLRVLVQQILLHVVSVFNMVTSLSQKEQTVKLNCGGIEAIREYYPLNEEVQILECVWETDKFVLHENVKRVATVNQDEHLSVGIDAPLQSSNVSYQTIEAFLGDDEHVDTDNSLDDLFGPTNVKRRKFDASAVQPVEGATGVGRNEDNADQRESNDTDEGIAIVFKCPSPSPKSLENQSESRKKVAFMSVRKPTPLKNDKSGYQKKFVGADCLSSSPNNKGDSFFNLLTGGDMKDSLF</sequence>
<gene>
    <name evidence="3" type="ORF">GIB67_010260</name>
</gene>
<dbReference type="PANTHER" id="PTHR34786:SF1">
    <property type="entry name" value="OS09G0504900 PROTEIN"/>
    <property type="match status" value="1"/>
</dbReference>
<evidence type="ECO:0000313" key="4">
    <source>
        <dbReference type="Proteomes" id="UP000541444"/>
    </source>
</evidence>
<dbReference type="EMBL" id="JACGCM010000938">
    <property type="protein sequence ID" value="KAF6164290.1"/>
    <property type="molecule type" value="Genomic_DNA"/>
</dbReference>
<protein>
    <recommendedName>
        <fullName evidence="2">Nucleolus and neural progenitor protein-like N-terminal domain-containing protein</fullName>
    </recommendedName>
</protein>
<dbReference type="AlphaFoldDB" id="A0A7J7NB90"/>
<evidence type="ECO:0000256" key="1">
    <source>
        <dbReference type="SAM" id="MobiDB-lite"/>
    </source>
</evidence>
<evidence type="ECO:0000259" key="2">
    <source>
        <dbReference type="Pfam" id="PF14780"/>
    </source>
</evidence>
<evidence type="ECO:0000313" key="3">
    <source>
        <dbReference type="EMBL" id="KAF6164290.1"/>
    </source>
</evidence>
<comment type="caution">
    <text evidence="3">The sequence shown here is derived from an EMBL/GenBank/DDBJ whole genome shotgun (WGS) entry which is preliminary data.</text>
</comment>
<dbReference type="Pfam" id="PF14780">
    <property type="entry name" value="NEPRO_N"/>
    <property type="match status" value="1"/>
</dbReference>
<accession>A0A7J7NB90</accession>
<feature type="domain" description="Nucleolus and neural progenitor protein-like N-terminal" evidence="2">
    <location>
        <begin position="14"/>
        <end position="162"/>
    </location>
</feature>
<organism evidence="3 4">
    <name type="scientific">Kingdonia uniflora</name>
    <dbReference type="NCBI Taxonomy" id="39325"/>
    <lineage>
        <taxon>Eukaryota</taxon>
        <taxon>Viridiplantae</taxon>
        <taxon>Streptophyta</taxon>
        <taxon>Embryophyta</taxon>
        <taxon>Tracheophyta</taxon>
        <taxon>Spermatophyta</taxon>
        <taxon>Magnoliopsida</taxon>
        <taxon>Ranunculales</taxon>
        <taxon>Circaeasteraceae</taxon>
        <taxon>Kingdonia</taxon>
    </lineage>
</organism>
<keyword evidence="4" id="KW-1185">Reference proteome</keyword>
<feature type="region of interest" description="Disordered" evidence="1">
    <location>
        <begin position="278"/>
        <end position="346"/>
    </location>
</feature>
<name>A0A7J7NB90_9MAGN</name>
<proteinExistence type="predicted"/>
<dbReference type="OrthoDB" id="114080at2759"/>